<name>A0A317L1P2_9BACI</name>
<dbReference type="EMBL" id="QGTD01000006">
    <property type="protein sequence ID" value="PWU69164.1"/>
    <property type="molecule type" value="Genomic_DNA"/>
</dbReference>
<organism evidence="2 3">
    <name type="scientific">Gracilibacillus dipsosauri</name>
    <dbReference type="NCBI Taxonomy" id="178340"/>
    <lineage>
        <taxon>Bacteria</taxon>
        <taxon>Bacillati</taxon>
        <taxon>Bacillota</taxon>
        <taxon>Bacilli</taxon>
        <taxon>Bacillales</taxon>
        <taxon>Bacillaceae</taxon>
        <taxon>Gracilibacillus</taxon>
    </lineage>
</organism>
<dbReference type="OrthoDB" id="3775810at2"/>
<comment type="caution">
    <text evidence="2">The sequence shown here is derived from an EMBL/GenBank/DDBJ whole genome shotgun (WGS) entry which is preliminary data.</text>
</comment>
<dbReference type="Pfam" id="PF13785">
    <property type="entry name" value="DUF4178"/>
    <property type="match status" value="1"/>
</dbReference>
<dbReference type="Proteomes" id="UP000245624">
    <property type="component" value="Unassembled WGS sequence"/>
</dbReference>
<protein>
    <submittedName>
        <fullName evidence="2">DUF4178 domain-containing protein</fullName>
    </submittedName>
</protein>
<accession>A0A317L1P2</accession>
<keyword evidence="3" id="KW-1185">Reference proteome</keyword>
<feature type="domain" description="DUF4178" evidence="1">
    <location>
        <begin position="26"/>
        <end position="158"/>
    </location>
</feature>
<evidence type="ECO:0000313" key="3">
    <source>
        <dbReference type="Proteomes" id="UP000245624"/>
    </source>
</evidence>
<dbReference type="InterPro" id="IPR025235">
    <property type="entry name" value="DUF4178"/>
</dbReference>
<sequence>MGFLSKLFPKKQKQHKVEKRTPLTIQVGDIVEYDLEDYEVVGKITYRQSSYEWLSYQLLGPTGTIWLAAEMDDDLELGIYKKIQLADANQIPKELTYQGIKYYLDEKGQAHINGEGRSSNLTGQTMKYVEYCDESETHFISLEDWGSEIEASYGYPIEQYEIKIIAGSNEGGN</sequence>
<dbReference type="AlphaFoldDB" id="A0A317L1P2"/>
<dbReference type="RefSeq" id="WP_109983875.1">
    <property type="nucleotide sequence ID" value="NZ_JAJUIE010000022.1"/>
</dbReference>
<reference evidence="2 3" key="1">
    <citation type="submission" date="2018-05" db="EMBL/GenBank/DDBJ databases">
        <title>Genomic analysis of Gracilibacillus dipsosauri DD1 reveals novel features of a salt-tolerant amylase.</title>
        <authorList>
            <person name="Deutch C.E."/>
            <person name="Yang S."/>
        </authorList>
    </citation>
    <scope>NUCLEOTIDE SEQUENCE [LARGE SCALE GENOMIC DNA]</scope>
    <source>
        <strain evidence="2 3">DD1</strain>
    </source>
</reference>
<gene>
    <name evidence="2" type="ORF">DLJ74_06620</name>
</gene>
<evidence type="ECO:0000259" key="1">
    <source>
        <dbReference type="Pfam" id="PF13785"/>
    </source>
</evidence>
<evidence type="ECO:0000313" key="2">
    <source>
        <dbReference type="EMBL" id="PWU69164.1"/>
    </source>
</evidence>
<proteinExistence type="predicted"/>